<feature type="transmembrane region" description="Helical" evidence="5">
    <location>
        <begin position="233"/>
        <end position="251"/>
    </location>
</feature>
<comment type="subcellular location">
    <subcellularLocation>
        <location evidence="1">Membrane</location>
        <topology evidence="1">Multi-pass membrane protein</topology>
    </subcellularLocation>
</comment>
<feature type="transmembrane region" description="Helical" evidence="5">
    <location>
        <begin position="79"/>
        <end position="102"/>
    </location>
</feature>
<dbReference type="RefSeq" id="WP_275708820.1">
    <property type="nucleotide sequence ID" value="NZ_JAKLTN010000001.1"/>
</dbReference>
<dbReference type="PANTHER" id="PTHR37422">
    <property type="entry name" value="TEICHURONIC ACID BIOSYNTHESIS PROTEIN TUAE"/>
    <property type="match status" value="1"/>
</dbReference>
<feature type="transmembrane region" description="Helical" evidence="5">
    <location>
        <begin position="407"/>
        <end position="425"/>
    </location>
</feature>
<keyword evidence="2 5" id="KW-0812">Transmembrane</keyword>
<evidence type="ECO:0000259" key="7">
    <source>
        <dbReference type="Pfam" id="PF11846"/>
    </source>
</evidence>
<evidence type="ECO:0000256" key="1">
    <source>
        <dbReference type="ARBA" id="ARBA00004141"/>
    </source>
</evidence>
<keyword evidence="10" id="KW-1185">Reference proteome</keyword>
<evidence type="ECO:0000259" key="8">
    <source>
        <dbReference type="Pfam" id="PF15864"/>
    </source>
</evidence>
<feature type="domain" description="Virulence factor membrane-bound polymerase C-terminal" evidence="7">
    <location>
        <begin position="360"/>
        <end position="531"/>
    </location>
</feature>
<dbReference type="InterPro" id="IPR031726">
    <property type="entry name" value="PglL_A"/>
</dbReference>
<dbReference type="InterPro" id="IPR021797">
    <property type="entry name" value="Wzy_C_2"/>
</dbReference>
<evidence type="ECO:0000313" key="10">
    <source>
        <dbReference type="Proteomes" id="UP001165384"/>
    </source>
</evidence>
<feature type="transmembrane region" description="Helical" evidence="5">
    <location>
        <begin position="164"/>
        <end position="180"/>
    </location>
</feature>
<sequence>MTKILWLIAGACCIISWLVPNHYYPWGSYYNEIAAVFALIFAASAQFISRKNSFACIPVSVWVLFALSLYPWFQYCFGGVEFIGDSAVASLYIVGAAFSYYLGDAFIKNNIGTFDLFCRVLVFGGLVSGLIAIQQWLQMDPLGIWTIEAMGGGRSIGNIGQPNNLATLCLLGILATVWLVEIGRISSFVGWLAVSILGLAVATSRSRTALLQILFAILFVWLVLTTKKLRIKQFRFLIASCGLCVLLWFSLPKLSELMFLSSSGMLRSAQDQGRLNIWALALHAMQEIPMSGYGWLQIGKMHALNAERYAETPFFEYSHNFILDMVLWNGPVIGVVFLIGIAIWFYTRIKARLNAESVIVIAMIGLVGVHSLLEFPLYYAYFLFPIMFIAGMVEGEYAQEGGRGAELVIFSFAVLAVSGFGLLLVDYARVESEYRYLRMISAGFAPNERVDEIQDIRLLTQWKGFFKFGKSTATPNMSADELNGMEKIAHRFPFPPALFRYSIALLLNDQPDKADIELKRLRNMHGHERYLEALDALAVMRPQFPQVARYLDGVGARNR</sequence>
<evidence type="ECO:0000256" key="3">
    <source>
        <dbReference type="ARBA" id="ARBA00022989"/>
    </source>
</evidence>
<proteinExistence type="predicted"/>
<organism evidence="9 10">
    <name type="scientific">Dechloromonas hankyongensis</name>
    <dbReference type="NCBI Taxonomy" id="2908002"/>
    <lineage>
        <taxon>Bacteria</taxon>
        <taxon>Pseudomonadati</taxon>
        <taxon>Pseudomonadota</taxon>
        <taxon>Betaproteobacteria</taxon>
        <taxon>Rhodocyclales</taxon>
        <taxon>Azonexaceae</taxon>
        <taxon>Dechloromonas</taxon>
    </lineage>
</organism>
<keyword evidence="4 5" id="KW-0472">Membrane</keyword>
<feature type="transmembrane region" description="Helical" evidence="5">
    <location>
        <begin position="114"/>
        <end position="137"/>
    </location>
</feature>
<dbReference type="PANTHER" id="PTHR37422:SF21">
    <property type="entry name" value="EXOQ-LIKE PROTEIN"/>
    <property type="match status" value="1"/>
</dbReference>
<evidence type="ECO:0000259" key="6">
    <source>
        <dbReference type="Pfam" id="PF04932"/>
    </source>
</evidence>
<name>A0ABS9K0G0_9RHOO</name>
<feature type="transmembrane region" description="Helical" evidence="5">
    <location>
        <begin position="28"/>
        <end position="48"/>
    </location>
</feature>
<feature type="transmembrane region" description="Helical" evidence="5">
    <location>
        <begin position="55"/>
        <end position="73"/>
    </location>
</feature>
<dbReference type="Pfam" id="PF11846">
    <property type="entry name" value="Wzy_C_2"/>
    <property type="match status" value="1"/>
</dbReference>
<feature type="domain" description="Protein glycosylation ligase" evidence="8">
    <location>
        <begin position="156"/>
        <end position="179"/>
    </location>
</feature>
<feature type="transmembrane region" description="Helical" evidence="5">
    <location>
        <begin position="353"/>
        <end position="372"/>
    </location>
</feature>
<feature type="transmembrane region" description="Helical" evidence="5">
    <location>
        <begin position="209"/>
        <end position="226"/>
    </location>
</feature>
<dbReference type="InterPro" id="IPR051533">
    <property type="entry name" value="WaaL-like"/>
</dbReference>
<dbReference type="EMBL" id="JAKLTN010000001">
    <property type="protein sequence ID" value="MCG2576650.1"/>
    <property type="molecule type" value="Genomic_DNA"/>
</dbReference>
<dbReference type="Pfam" id="PF15864">
    <property type="entry name" value="PglL_A"/>
    <property type="match status" value="1"/>
</dbReference>
<evidence type="ECO:0000313" key="9">
    <source>
        <dbReference type="EMBL" id="MCG2576650.1"/>
    </source>
</evidence>
<feature type="transmembrane region" description="Helical" evidence="5">
    <location>
        <begin position="326"/>
        <end position="346"/>
    </location>
</feature>
<evidence type="ECO:0000256" key="2">
    <source>
        <dbReference type="ARBA" id="ARBA00022692"/>
    </source>
</evidence>
<accession>A0ABS9K0G0</accession>
<evidence type="ECO:0000256" key="4">
    <source>
        <dbReference type="ARBA" id="ARBA00023136"/>
    </source>
</evidence>
<feature type="domain" description="O-antigen ligase-related" evidence="6">
    <location>
        <begin position="193"/>
        <end position="327"/>
    </location>
</feature>
<gene>
    <name evidence="9" type="ORF">LZ012_06535</name>
</gene>
<dbReference type="Proteomes" id="UP001165384">
    <property type="component" value="Unassembled WGS sequence"/>
</dbReference>
<dbReference type="InterPro" id="IPR007016">
    <property type="entry name" value="O-antigen_ligase-rel_domated"/>
</dbReference>
<evidence type="ECO:0000256" key="5">
    <source>
        <dbReference type="SAM" id="Phobius"/>
    </source>
</evidence>
<dbReference type="Pfam" id="PF04932">
    <property type="entry name" value="Wzy_C"/>
    <property type="match status" value="1"/>
</dbReference>
<comment type="caution">
    <text evidence="9">The sequence shown here is derived from an EMBL/GenBank/DDBJ whole genome shotgun (WGS) entry which is preliminary data.</text>
</comment>
<feature type="transmembrane region" description="Helical" evidence="5">
    <location>
        <begin position="185"/>
        <end position="203"/>
    </location>
</feature>
<reference evidence="9" key="1">
    <citation type="submission" date="2022-01" db="EMBL/GenBank/DDBJ databases">
        <authorList>
            <person name="Jo J.-H."/>
            <person name="Im W.-T."/>
        </authorList>
    </citation>
    <scope>NUCLEOTIDE SEQUENCE</scope>
    <source>
        <strain evidence="9">XY25</strain>
    </source>
</reference>
<protein>
    <submittedName>
        <fullName evidence="9">Wzy polymerase domain-containing protein</fullName>
    </submittedName>
</protein>
<keyword evidence="3 5" id="KW-1133">Transmembrane helix</keyword>